<dbReference type="Gene3D" id="3.90.780.10">
    <property type="entry name" value="5'-Nucleotidase, C-terminal domain"/>
    <property type="match status" value="1"/>
</dbReference>
<dbReference type="InterPro" id="IPR006179">
    <property type="entry name" value="5_nucleotidase/apyrase"/>
</dbReference>
<dbReference type="Gene3D" id="3.40.50.12090">
    <property type="match status" value="1"/>
</dbReference>
<organism evidence="6 7">
    <name type="scientific">Ornithinimicrobium ciconiae</name>
    <dbReference type="NCBI Taxonomy" id="2594265"/>
    <lineage>
        <taxon>Bacteria</taxon>
        <taxon>Bacillati</taxon>
        <taxon>Actinomycetota</taxon>
        <taxon>Actinomycetes</taxon>
        <taxon>Micrococcales</taxon>
        <taxon>Ornithinimicrobiaceae</taxon>
        <taxon>Ornithinimicrobium</taxon>
    </lineage>
</organism>
<dbReference type="PANTHER" id="PTHR11575:SF24">
    <property type="entry name" value="5'-NUCLEOTIDASE"/>
    <property type="match status" value="1"/>
</dbReference>
<name>A0A516G6N1_9MICO</name>
<evidence type="ECO:0008006" key="8">
    <source>
        <dbReference type="Google" id="ProtNLM"/>
    </source>
</evidence>
<evidence type="ECO:0000256" key="3">
    <source>
        <dbReference type="SAM" id="SignalP"/>
    </source>
</evidence>
<reference evidence="6 7" key="1">
    <citation type="submission" date="2019-07" db="EMBL/GenBank/DDBJ databases">
        <title>complete genome sequencing of Ornithinimicrobium sp. H23M54.</title>
        <authorList>
            <person name="Bae J.-W."/>
            <person name="Lee S.-Y."/>
        </authorList>
    </citation>
    <scope>NUCLEOTIDE SEQUENCE [LARGE SCALE GENOMIC DNA]</scope>
    <source>
        <strain evidence="6 7">H23M54</strain>
    </source>
</reference>
<feature type="signal peptide" evidence="3">
    <location>
        <begin position="1"/>
        <end position="35"/>
    </location>
</feature>
<protein>
    <recommendedName>
        <fullName evidence="8">Bifunctional metallophosphatase/5'-nucleotidase</fullName>
    </recommendedName>
</protein>
<feature type="domain" description="5'-Nucleotidase C-terminal" evidence="5">
    <location>
        <begin position="704"/>
        <end position="873"/>
    </location>
</feature>
<feature type="domain" description="Calcineurin-like phosphoesterase" evidence="4">
    <location>
        <begin position="403"/>
        <end position="624"/>
    </location>
</feature>
<dbReference type="Pfam" id="PF02872">
    <property type="entry name" value="5_nucleotid_C"/>
    <property type="match status" value="1"/>
</dbReference>
<dbReference type="Proteomes" id="UP000315395">
    <property type="component" value="Chromosome"/>
</dbReference>
<evidence type="ECO:0000313" key="7">
    <source>
        <dbReference type="Proteomes" id="UP000315395"/>
    </source>
</evidence>
<dbReference type="GO" id="GO:0009166">
    <property type="term" value="P:nucleotide catabolic process"/>
    <property type="evidence" value="ECO:0007669"/>
    <property type="project" value="InterPro"/>
</dbReference>
<dbReference type="InterPro" id="IPR036907">
    <property type="entry name" value="5'-Nucleotdase_C_sf"/>
</dbReference>
<evidence type="ECO:0000256" key="1">
    <source>
        <dbReference type="ARBA" id="ARBA00022729"/>
    </source>
</evidence>
<dbReference type="Pfam" id="PF04122">
    <property type="entry name" value="CW_binding_2"/>
    <property type="match status" value="3"/>
</dbReference>
<evidence type="ECO:0000256" key="2">
    <source>
        <dbReference type="SAM" id="MobiDB-lite"/>
    </source>
</evidence>
<dbReference type="SUPFAM" id="SSF56300">
    <property type="entry name" value="Metallo-dependent phosphatases"/>
    <property type="match status" value="1"/>
</dbReference>
<keyword evidence="7" id="KW-1185">Reference proteome</keyword>
<dbReference type="PANTHER" id="PTHR11575">
    <property type="entry name" value="5'-NUCLEOTIDASE-RELATED"/>
    <property type="match status" value="1"/>
</dbReference>
<dbReference type="EMBL" id="CP041616">
    <property type="protein sequence ID" value="QDO87189.1"/>
    <property type="molecule type" value="Genomic_DNA"/>
</dbReference>
<dbReference type="Pfam" id="PF00149">
    <property type="entry name" value="Metallophos"/>
    <property type="match status" value="1"/>
</dbReference>
<dbReference type="InterPro" id="IPR008334">
    <property type="entry name" value="5'-Nucleotdase_C"/>
</dbReference>
<dbReference type="KEGG" id="orz:FNH13_01670"/>
<evidence type="ECO:0000259" key="4">
    <source>
        <dbReference type="Pfam" id="PF00149"/>
    </source>
</evidence>
<proteinExistence type="predicted"/>
<dbReference type="InterPro" id="IPR004843">
    <property type="entry name" value="Calcineurin-like_PHP"/>
</dbReference>
<dbReference type="RefSeq" id="WP_143781847.1">
    <property type="nucleotide sequence ID" value="NZ_CP041616.1"/>
</dbReference>
<sequence length="915" mass="94472">MSQTQSRWRRGSTAALAAAALVASGAAMTSTVANADPEDAASPVAPQAATAERISGPDRYATAAAIAAEYPDGADVVYVATGTSFPDALAARDNRDAAPGPAPLGDNLWAEGQDGGNAAPVLLVTHQRIPNATRAALESLSPSKIIVVGGGEVINGNVFGQLGAYADDVERLRGNDRYGTAAAVAERWPTGTPVVFLASGENYPDALTGGAVATRANAPILLTRTDHLPKTTREALQDIAPSSVVIVGGTGAVDEEVEAAVAAIVPDTRRVGGLDRYETAELLGERYEKDADRAFVATGADYPDALTGSSLAGYEGAPLLLTRPDKLPNSTYAALDTLSPQGVAVLGGTVAVADAVLDTLNASLPDWVTSVHLQLLSFNDYHGHLEAESGQTLTEQQDPEQHVVGGVEYLSTKLSELRVGSKDDQTLTVAAGDLIGGSTFLSGMFHDEPSVESLNVLNLDLSSVGNHEFDEGTEELLRMQDGGCHPVDGCYFDDEPYAGADFQWLAANVVKKDGSGTLLPGTDVKEIDGVKVGFIGMTLEATPSLVSPGGITTVNFLDEVETANAAAAALQAQGVESIVVLLHEGGYPTGTYNGCEGISGPIVDIQNGLDPAIDAVVTGHTHQPYVCTMEDPAGNPRLMTSAAQYGGVVTAADLPIDRTTGDVIREGLAAANHLVIRAELTPDPAETAVLDKWGALANEMAGQVVGTVAEDITGDSSTSRAEVTPMANLVADAILFGTQAPEDGGAQISFMNVGGVRAELTVAPTGDEAPGEVTYAEAYGVAPFGNLLVSIDLTGAQIDAVLEQQTQPAGSSRPVLALGVSEGFSYTWDAAAPAGERVSNMTLSGVPLEDGETYRVSTLSFLQEGGDNFTAFTDGTNLQGGPEDLANLVDYLGANEGLTAPECRVVGLCWADGWN</sequence>
<dbReference type="InterPro" id="IPR007253">
    <property type="entry name" value="Cell_wall-bd_2"/>
</dbReference>
<accession>A0A516G6N1</accession>
<dbReference type="Gene3D" id="3.60.21.10">
    <property type="match status" value="1"/>
</dbReference>
<dbReference type="GO" id="GO:0008253">
    <property type="term" value="F:5'-nucleotidase activity"/>
    <property type="evidence" value="ECO:0007669"/>
    <property type="project" value="TreeGrafter"/>
</dbReference>
<evidence type="ECO:0000313" key="6">
    <source>
        <dbReference type="EMBL" id="QDO87189.1"/>
    </source>
</evidence>
<dbReference type="OrthoDB" id="1016457at2"/>
<dbReference type="PRINTS" id="PR01607">
    <property type="entry name" value="APYRASEFAMLY"/>
</dbReference>
<feature type="region of interest" description="Disordered" evidence="2">
    <location>
        <begin position="92"/>
        <end position="111"/>
    </location>
</feature>
<dbReference type="GO" id="GO:0030288">
    <property type="term" value="C:outer membrane-bounded periplasmic space"/>
    <property type="evidence" value="ECO:0007669"/>
    <property type="project" value="TreeGrafter"/>
</dbReference>
<gene>
    <name evidence="6" type="ORF">FNH13_01670</name>
</gene>
<dbReference type="InterPro" id="IPR029052">
    <property type="entry name" value="Metallo-depent_PP-like"/>
</dbReference>
<dbReference type="SUPFAM" id="SSF55816">
    <property type="entry name" value="5'-nucleotidase (syn. UDP-sugar hydrolase), C-terminal domain"/>
    <property type="match status" value="1"/>
</dbReference>
<keyword evidence="1 3" id="KW-0732">Signal</keyword>
<dbReference type="GO" id="GO:0008768">
    <property type="term" value="F:UDP-sugar diphosphatase activity"/>
    <property type="evidence" value="ECO:0007669"/>
    <property type="project" value="TreeGrafter"/>
</dbReference>
<feature type="chain" id="PRO_5022182837" description="Bifunctional metallophosphatase/5'-nucleotidase" evidence="3">
    <location>
        <begin position="36"/>
        <end position="915"/>
    </location>
</feature>
<evidence type="ECO:0000259" key="5">
    <source>
        <dbReference type="Pfam" id="PF02872"/>
    </source>
</evidence>
<dbReference type="AlphaFoldDB" id="A0A516G6N1"/>